<dbReference type="FunFam" id="2.60.40.780:FF:000001">
    <property type="entry name" value="von Hippel-Lindau disease tumor suppressor"/>
    <property type="match status" value="1"/>
</dbReference>
<dbReference type="GO" id="GO:0005886">
    <property type="term" value="C:plasma membrane"/>
    <property type="evidence" value="ECO:0007669"/>
    <property type="project" value="UniProtKB-SubCell"/>
</dbReference>
<sequence>MITQSQQTTTTSCTDECCWQSRTRSVPQCFGPWRMSLIYSEENFNVSNVSLCVYLFACSVAAVCIIRISLVLSLAMPQESAEGQQALPLVRSLVSRTPACVVFCNCSPRVVKPIWINFRGEPQPYADIQPYTGRRMTTYVGHPWMFRDAETDDPMVVNNKEMYLPALLENGQVSIANITLPVLTLRDRCLQVVRRLVPREDISQLEIARCLQDDLAQRPSIHADLRRISQRVEQKLLENRGQQNR</sequence>
<evidence type="ECO:0000256" key="11">
    <source>
        <dbReference type="ARBA" id="ARBA00023136"/>
    </source>
</evidence>
<keyword evidence="16" id="KW-1133">Transmembrane helix</keyword>
<evidence type="ECO:0000256" key="16">
    <source>
        <dbReference type="SAM" id="Phobius"/>
    </source>
</evidence>
<keyword evidence="10" id="KW-0256">Endoplasmic reticulum</keyword>
<evidence type="ECO:0000256" key="15">
    <source>
        <dbReference type="ARBA" id="ARBA00080646"/>
    </source>
</evidence>
<reference evidence="19" key="1">
    <citation type="submission" date="2025-08" db="UniProtKB">
        <authorList>
            <consortium name="Ensembl"/>
        </authorList>
    </citation>
    <scope>IDENTIFICATION</scope>
</reference>
<feature type="domain" description="von Hippel-Lindau disease tumour suppressor alpha" evidence="18">
    <location>
        <begin position="184"/>
        <end position="231"/>
    </location>
</feature>
<gene>
    <name evidence="19" type="primary">LOC107711035</name>
</gene>
<comment type="similarity">
    <text evidence="6">Belongs to the VHL family.</text>
</comment>
<comment type="subcellular location">
    <subcellularLocation>
        <location evidence="2">Cell membrane</location>
        <topology evidence="2">Peripheral membrane protein</topology>
    </subcellularLocation>
    <subcellularLocation>
        <location evidence="4">Cytoplasm</location>
    </subcellularLocation>
    <subcellularLocation>
        <location evidence="3">Endoplasmic reticulum</location>
    </subcellularLocation>
    <subcellularLocation>
        <location evidence="1">Nucleus</location>
    </subcellularLocation>
</comment>
<feature type="transmembrane region" description="Helical" evidence="16">
    <location>
        <begin position="53"/>
        <end position="75"/>
    </location>
</feature>
<evidence type="ECO:0000313" key="20">
    <source>
        <dbReference type="Proteomes" id="UP000472270"/>
    </source>
</evidence>
<accession>A0A673LEW9</accession>
<evidence type="ECO:0000256" key="6">
    <source>
        <dbReference type="ARBA" id="ARBA00010057"/>
    </source>
</evidence>
<comment type="function">
    <text evidence="13">Involved in the ubiquitination and subsequent proteasomal degradation via the von Hippel-Lindau ubiquitination complex. Seems to act as a target recruitment subunit in the E3 ubiquitin ligase complex and recruits hydroxylated hypoxia-inducible factor (HIF) under normoxic conditions. Involved in transcriptional repression through interaction with HIF1A, HIF1AN and histone deacetylases. Ubiquitinates, in an oxygen-responsive manner, ADRB2. Acts as a negative regulator of mTORC1 by promoting ubiquitination and degradation of RPTOR.</text>
</comment>
<keyword evidence="8" id="KW-0963">Cytoplasm</keyword>
<dbReference type="CDD" id="cd05468">
    <property type="entry name" value="pVHL"/>
    <property type="match status" value="1"/>
</dbReference>
<keyword evidence="9" id="KW-0833">Ubl conjugation pathway</keyword>
<evidence type="ECO:0000256" key="12">
    <source>
        <dbReference type="ARBA" id="ARBA00023242"/>
    </source>
</evidence>
<proteinExistence type="inferred from homology"/>
<keyword evidence="7" id="KW-1003">Cell membrane</keyword>
<reference evidence="19" key="2">
    <citation type="submission" date="2025-09" db="UniProtKB">
        <authorList>
            <consortium name="Ensembl"/>
        </authorList>
    </citation>
    <scope>IDENTIFICATION</scope>
</reference>
<dbReference type="InterPro" id="IPR036208">
    <property type="entry name" value="VHL_sf"/>
</dbReference>
<name>A0A673LEW9_9TELE</name>
<dbReference type="SUPFAM" id="SSF49468">
    <property type="entry name" value="VHL"/>
    <property type="match status" value="1"/>
</dbReference>
<evidence type="ECO:0000256" key="4">
    <source>
        <dbReference type="ARBA" id="ARBA00004496"/>
    </source>
</evidence>
<evidence type="ECO:0000256" key="13">
    <source>
        <dbReference type="ARBA" id="ARBA00059036"/>
    </source>
</evidence>
<evidence type="ECO:0000256" key="7">
    <source>
        <dbReference type="ARBA" id="ARBA00022475"/>
    </source>
</evidence>
<evidence type="ECO:0000256" key="2">
    <source>
        <dbReference type="ARBA" id="ARBA00004202"/>
    </source>
</evidence>
<evidence type="ECO:0000256" key="8">
    <source>
        <dbReference type="ARBA" id="ARBA00022490"/>
    </source>
</evidence>
<keyword evidence="11 16" id="KW-0472">Membrane</keyword>
<dbReference type="AlphaFoldDB" id="A0A673LEW9"/>
<dbReference type="Ensembl" id="ENSSRHT00000077863.1">
    <property type="protein sequence ID" value="ENSSRHP00000075800.1"/>
    <property type="gene ID" value="ENSSRHG00000037636.1"/>
</dbReference>
<evidence type="ECO:0000256" key="14">
    <source>
        <dbReference type="ARBA" id="ARBA00072532"/>
    </source>
</evidence>
<dbReference type="GO" id="GO:0001666">
    <property type="term" value="P:response to hypoxia"/>
    <property type="evidence" value="ECO:0007669"/>
    <property type="project" value="UniProtKB-ARBA"/>
</dbReference>
<evidence type="ECO:0000256" key="1">
    <source>
        <dbReference type="ARBA" id="ARBA00004123"/>
    </source>
</evidence>
<comment type="pathway">
    <text evidence="5">Protein modification; protein ubiquitination.</text>
</comment>
<evidence type="ECO:0000256" key="3">
    <source>
        <dbReference type="ARBA" id="ARBA00004240"/>
    </source>
</evidence>
<dbReference type="InterPro" id="IPR037139">
    <property type="entry name" value="VHL_alpha_dom_sf"/>
</dbReference>
<evidence type="ECO:0000256" key="5">
    <source>
        <dbReference type="ARBA" id="ARBA00004906"/>
    </source>
</evidence>
<dbReference type="GO" id="GO:0005783">
    <property type="term" value="C:endoplasmic reticulum"/>
    <property type="evidence" value="ECO:0007669"/>
    <property type="project" value="UniProtKB-SubCell"/>
</dbReference>
<keyword evidence="16" id="KW-0812">Transmembrane</keyword>
<dbReference type="Gene3D" id="2.60.40.780">
    <property type="entry name" value="von Hippel-Lindau disease tumour suppressor, beta domain"/>
    <property type="match status" value="1"/>
</dbReference>
<keyword evidence="20" id="KW-1185">Reference proteome</keyword>
<evidence type="ECO:0000259" key="17">
    <source>
        <dbReference type="Pfam" id="PF01847"/>
    </source>
</evidence>
<dbReference type="GO" id="GO:0005634">
    <property type="term" value="C:nucleus"/>
    <property type="evidence" value="ECO:0007669"/>
    <property type="project" value="UniProtKB-SubCell"/>
</dbReference>
<keyword evidence="12" id="KW-0539">Nucleus</keyword>
<dbReference type="Proteomes" id="UP000472270">
    <property type="component" value="Unassembled WGS sequence"/>
</dbReference>
<evidence type="ECO:0000259" key="18">
    <source>
        <dbReference type="Pfam" id="PF17211"/>
    </source>
</evidence>
<evidence type="ECO:0000256" key="9">
    <source>
        <dbReference type="ARBA" id="ARBA00022786"/>
    </source>
</evidence>
<dbReference type="Pfam" id="PF17211">
    <property type="entry name" value="VHL_C"/>
    <property type="match status" value="1"/>
</dbReference>
<dbReference type="InterPro" id="IPR024048">
    <property type="entry name" value="VHL_alpha_dom"/>
</dbReference>
<evidence type="ECO:0000313" key="19">
    <source>
        <dbReference type="Ensembl" id="ENSSRHP00000075800.1"/>
    </source>
</evidence>
<dbReference type="FunFam" id="1.10.750.10:FF:000001">
    <property type="entry name" value="von Hippel-Lindau disease tumor suppressor"/>
    <property type="match status" value="1"/>
</dbReference>
<dbReference type="Pfam" id="PF01847">
    <property type="entry name" value="VHL"/>
    <property type="match status" value="1"/>
</dbReference>
<dbReference type="InterPro" id="IPR022772">
    <property type="entry name" value="VHL_tumour_suppress_b/a_dom"/>
</dbReference>
<dbReference type="Gene3D" id="1.10.750.10">
    <property type="entry name" value="von Hippel-Lindau disease tumour suppressor, alpha domain"/>
    <property type="match status" value="1"/>
</dbReference>
<organism evidence="19 20">
    <name type="scientific">Sinocyclocheilus rhinocerous</name>
    <dbReference type="NCBI Taxonomy" id="307959"/>
    <lineage>
        <taxon>Eukaryota</taxon>
        <taxon>Metazoa</taxon>
        <taxon>Chordata</taxon>
        <taxon>Craniata</taxon>
        <taxon>Vertebrata</taxon>
        <taxon>Euteleostomi</taxon>
        <taxon>Actinopterygii</taxon>
        <taxon>Neopterygii</taxon>
        <taxon>Teleostei</taxon>
        <taxon>Ostariophysi</taxon>
        <taxon>Cypriniformes</taxon>
        <taxon>Cyprinidae</taxon>
        <taxon>Cyprininae</taxon>
        <taxon>Sinocyclocheilus</taxon>
    </lineage>
</organism>
<protein>
    <recommendedName>
        <fullName evidence="14">von Hippel-Lindau disease tumor suppressor</fullName>
    </recommendedName>
    <alternativeName>
        <fullName evidence="15">pVHL</fullName>
    </alternativeName>
</protein>
<dbReference type="InterPro" id="IPR037140">
    <property type="entry name" value="VHL_beta_dom_sf"/>
</dbReference>
<dbReference type="GO" id="GO:0010468">
    <property type="term" value="P:regulation of gene expression"/>
    <property type="evidence" value="ECO:0007669"/>
    <property type="project" value="UniProtKB-ARBA"/>
</dbReference>
<evidence type="ECO:0000256" key="10">
    <source>
        <dbReference type="ARBA" id="ARBA00022824"/>
    </source>
</evidence>
<feature type="domain" description="von Hippel-Lindau disease tumour suppressor beta" evidence="17">
    <location>
        <begin position="90"/>
        <end position="171"/>
    </location>
</feature>
<dbReference type="InterPro" id="IPR024053">
    <property type="entry name" value="VHL_beta_dom"/>
</dbReference>